<dbReference type="InterPro" id="IPR007267">
    <property type="entry name" value="GtrA_DPMS_TM"/>
</dbReference>
<evidence type="ECO:0000313" key="9">
    <source>
        <dbReference type="Proteomes" id="UP000025047"/>
    </source>
</evidence>
<feature type="domain" description="GtrA/DPMS transmembrane" evidence="7">
    <location>
        <begin position="5"/>
        <end position="123"/>
    </location>
</feature>
<comment type="caution">
    <text evidence="8">The sequence shown here is derived from an EMBL/GenBank/DDBJ whole genome shotgun (WGS) entry which is preliminary data.</text>
</comment>
<feature type="transmembrane region" description="Helical" evidence="6">
    <location>
        <begin position="33"/>
        <end position="50"/>
    </location>
</feature>
<keyword evidence="4 6" id="KW-1133">Transmembrane helix</keyword>
<dbReference type="RefSeq" id="WP_017926967.1">
    <property type="nucleotide sequence ID" value="NZ_KB822995.1"/>
</dbReference>
<feature type="transmembrane region" description="Helical" evidence="6">
    <location>
        <begin position="95"/>
        <end position="117"/>
    </location>
</feature>
<dbReference type="GO" id="GO:0005886">
    <property type="term" value="C:plasma membrane"/>
    <property type="evidence" value="ECO:0007669"/>
    <property type="project" value="TreeGrafter"/>
</dbReference>
<evidence type="ECO:0000256" key="3">
    <source>
        <dbReference type="ARBA" id="ARBA00022692"/>
    </source>
</evidence>
<dbReference type="Proteomes" id="UP000025047">
    <property type="component" value="Unassembled WGS sequence"/>
</dbReference>
<proteinExistence type="inferred from homology"/>
<evidence type="ECO:0000256" key="1">
    <source>
        <dbReference type="ARBA" id="ARBA00004141"/>
    </source>
</evidence>
<evidence type="ECO:0000256" key="6">
    <source>
        <dbReference type="SAM" id="Phobius"/>
    </source>
</evidence>
<evidence type="ECO:0000256" key="4">
    <source>
        <dbReference type="ARBA" id="ARBA00022989"/>
    </source>
</evidence>
<dbReference type="GO" id="GO:0000271">
    <property type="term" value="P:polysaccharide biosynthetic process"/>
    <property type="evidence" value="ECO:0007669"/>
    <property type="project" value="InterPro"/>
</dbReference>
<evidence type="ECO:0000256" key="5">
    <source>
        <dbReference type="ARBA" id="ARBA00023136"/>
    </source>
</evidence>
<dbReference type="eggNOG" id="COG2246">
    <property type="taxonomic scope" value="Bacteria"/>
</dbReference>
<organism evidence="8 9">
    <name type="scientific">Limimaricola hongkongensis DSM 17492</name>
    <dbReference type="NCBI Taxonomy" id="1122180"/>
    <lineage>
        <taxon>Bacteria</taxon>
        <taxon>Pseudomonadati</taxon>
        <taxon>Pseudomonadota</taxon>
        <taxon>Alphaproteobacteria</taxon>
        <taxon>Rhodobacterales</taxon>
        <taxon>Paracoccaceae</taxon>
        <taxon>Limimaricola</taxon>
    </lineage>
</organism>
<dbReference type="HOGENOM" id="CLU_083873_7_2_5"/>
<feature type="transmembrane region" description="Helical" evidence="6">
    <location>
        <begin position="70"/>
        <end position="89"/>
    </location>
</feature>
<dbReference type="InterPro" id="IPR051401">
    <property type="entry name" value="GtrA_CellWall_Glycosyl"/>
</dbReference>
<name>A0A017H976_9RHOB</name>
<keyword evidence="3 6" id="KW-0812">Transmembrane</keyword>
<evidence type="ECO:0000259" key="7">
    <source>
        <dbReference type="Pfam" id="PF04138"/>
    </source>
</evidence>
<keyword evidence="5 6" id="KW-0472">Membrane</keyword>
<comment type="subcellular location">
    <subcellularLocation>
        <location evidence="1">Membrane</location>
        <topology evidence="1">Multi-pass membrane protein</topology>
    </subcellularLocation>
</comment>
<protein>
    <submittedName>
        <fullName evidence="8">Putative GtrA protein</fullName>
    </submittedName>
</protein>
<dbReference type="Pfam" id="PF04138">
    <property type="entry name" value="GtrA_DPMS_TM"/>
    <property type="match status" value="1"/>
</dbReference>
<evidence type="ECO:0000256" key="2">
    <source>
        <dbReference type="ARBA" id="ARBA00009399"/>
    </source>
</evidence>
<dbReference type="PANTHER" id="PTHR38459:SF1">
    <property type="entry name" value="PROPHAGE BACTOPRENOL-LINKED GLUCOSE TRANSLOCASE HOMOLOG"/>
    <property type="match status" value="1"/>
</dbReference>
<dbReference type="PANTHER" id="PTHR38459">
    <property type="entry name" value="PROPHAGE BACTOPRENOL-LINKED GLUCOSE TRANSLOCASE HOMOLOG"/>
    <property type="match status" value="1"/>
</dbReference>
<keyword evidence="9" id="KW-1185">Reference proteome</keyword>
<sequence length="142" mass="15160">MRIAKFAAVGGIGFLIDAGIAQALVAATEIGPYLTRIISFPAALTVTWYLNRVWTFSATGVGRGRQYGRYVAVQVLGNGVNLAVYALAIRLGPDWFATYVIAPLAIASGVAMVANYLGARHWAYAKPAPCSATRACRRHSVE</sequence>
<evidence type="ECO:0000313" key="8">
    <source>
        <dbReference type="EMBL" id="EYD70870.1"/>
    </source>
</evidence>
<gene>
    <name evidence="8" type="ORF">Lokhon_02514</name>
</gene>
<dbReference type="EMBL" id="APGJ01000007">
    <property type="protein sequence ID" value="EYD70870.1"/>
    <property type="molecule type" value="Genomic_DNA"/>
</dbReference>
<comment type="similarity">
    <text evidence="2">Belongs to the GtrA family.</text>
</comment>
<dbReference type="OrthoDB" id="7360864at2"/>
<dbReference type="STRING" id="1122180.Lokhon_02514"/>
<reference evidence="8 9" key="1">
    <citation type="submission" date="2013-03" db="EMBL/GenBank/DDBJ databases">
        <authorList>
            <person name="Fiebig A."/>
            <person name="Goeker M."/>
            <person name="Klenk H.-P.P."/>
        </authorList>
    </citation>
    <scope>NUCLEOTIDE SEQUENCE [LARGE SCALE GENOMIC DNA]</scope>
    <source>
        <strain evidence="8 9">DSM 17492</strain>
    </source>
</reference>
<accession>A0A017H976</accession>
<dbReference type="AlphaFoldDB" id="A0A017H976"/>